<evidence type="ECO:0000313" key="5">
    <source>
        <dbReference type="EMBL" id="TMP62640.1"/>
    </source>
</evidence>
<keyword evidence="3" id="KW-0472">Membrane</keyword>
<evidence type="ECO:0000313" key="4">
    <source>
        <dbReference type="EMBL" id="TMP39778.1"/>
    </source>
</evidence>
<evidence type="ECO:0000256" key="1">
    <source>
        <dbReference type="ARBA" id="ARBA00004196"/>
    </source>
</evidence>
<dbReference type="Proteomes" id="UP000305730">
    <property type="component" value="Unassembled WGS sequence"/>
</dbReference>
<dbReference type="GO" id="GO:0030313">
    <property type="term" value="C:cell envelope"/>
    <property type="evidence" value="ECO:0007669"/>
    <property type="project" value="UniProtKB-SubCell"/>
</dbReference>
<dbReference type="Gene3D" id="2.40.30.170">
    <property type="match status" value="1"/>
</dbReference>
<dbReference type="AlphaFoldDB" id="A0A5S3XUW7"/>
<name>A0A5S3XUW7_9GAMM</name>
<comment type="caution">
    <text evidence="5">The sequence shown here is derived from an EMBL/GenBank/DDBJ whole genome shotgun (WGS) entry which is preliminary data.</text>
</comment>
<proteinExistence type="predicted"/>
<dbReference type="PANTHER" id="PTHR32347">
    <property type="entry name" value="EFFLUX SYSTEM COMPONENT YKNX-RELATED"/>
    <property type="match status" value="1"/>
</dbReference>
<dbReference type="Gene3D" id="1.10.287.470">
    <property type="entry name" value="Helix hairpin bin"/>
    <property type="match status" value="1"/>
</dbReference>
<dbReference type="EMBL" id="PNCL01000006">
    <property type="protein sequence ID" value="TMP62640.1"/>
    <property type="molecule type" value="Genomic_DNA"/>
</dbReference>
<reference evidence="5" key="3">
    <citation type="submission" date="2019-09" db="EMBL/GenBank/DDBJ databases">
        <title>Co-occurence of chitin degradation, pigmentation and bioactivity in marine Pseudoalteromonas.</title>
        <authorList>
            <person name="Sonnenschein E.C."/>
            <person name="Bech P.K."/>
        </authorList>
    </citation>
    <scope>NUCLEOTIDE SEQUENCE</scope>
    <source>
        <strain evidence="5">S2231</strain>
        <strain evidence="4">S2233</strain>
    </source>
</reference>
<reference evidence="6 7" key="1">
    <citation type="submission" date="2017-12" db="EMBL/GenBank/DDBJ databases">
        <authorList>
            <person name="Paulsen S."/>
            <person name="Gram L.K."/>
        </authorList>
    </citation>
    <scope>NUCLEOTIDE SEQUENCE [LARGE SCALE GENOMIC DNA]</scope>
    <source>
        <strain evidence="5 7">S2231</strain>
        <strain evidence="4 6">S2233</strain>
    </source>
</reference>
<keyword evidence="2" id="KW-0175">Coiled coil</keyword>
<accession>A0A5S3XUW7</accession>
<dbReference type="PANTHER" id="PTHR32347:SF23">
    <property type="entry name" value="BLL5650 PROTEIN"/>
    <property type="match status" value="1"/>
</dbReference>
<sequence>MVDCVKPKPDRSYQYIIVLLCISLLIFGVSWLLYDSNKVTVIKRTDILVDTVKQGPVSIKVSSFGKLHSAERYIITSESDAIVEAVLHQAGSILQKGQVIARLSNPDLQLQVKQHEQLLQQAIIMRAQLQLTHQRELLVEQAEIDTLIGDLKTVELEFTAQQALLHQGIVSMLTFLQVRSKKENLTRQLSSIKTRFLQLEKLQASMLQLAKQRIDMQSWELTRLRTREANLTVKAPQLGVLQRIPLTVGQRVQKGAELALLGSPKNLTARLKVPQSVIAKVAIGQRCEVRIREHSVVGVVQRISSQVENNSVEVEVSLQGELPLSARPLLNIDAEIIVAQLEDALYMLRPAHYSAFKPVVLYKILAGGQTKATRVGFDTSSGKLAVIADGASAGEQFIISDLTTLAQQGAQVELY</sequence>
<keyword evidence="6" id="KW-1185">Reference proteome</keyword>
<evidence type="ECO:0000313" key="7">
    <source>
        <dbReference type="Proteomes" id="UP000307706"/>
    </source>
</evidence>
<keyword evidence="3" id="KW-1133">Transmembrane helix</keyword>
<reference evidence="6 7" key="2">
    <citation type="submission" date="2019-06" db="EMBL/GenBank/DDBJ databases">
        <title>Co-occurence of chitin degradation, pigmentation and bioactivity in marine Pseudoalteromonas.</title>
        <authorList>
            <person name="Sonnenschein E.C."/>
            <person name="Bech P.K."/>
        </authorList>
    </citation>
    <scope>NUCLEOTIDE SEQUENCE [LARGE SCALE GENOMIC DNA]</scope>
    <source>
        <strain evidence="7">S2231</strain>
        <strain evidence="6">S2233</strain>
    </source>
</reference>
<dbReference type="InterPro" id="IPR050465">
    <property type="entry name" value="UPF0194_transport"/>
</dbReference>
<feature type="transmembrane region" description="Helical" evidence="3">
    <location>
        <begin position="12"/>
        <end position="34"/>
    </location>
</feature>
<protein>
    <submittedName>
        <fullName evidence="5">RND transporter</fullName>
    </submittedName>
</protein>
<dbReference type="Proteomes" id="UP000307706">
    <property type="component" value="Unassembled WGS sequence"/>
</dbReference>
<dbReference type="Gene3D" id="2.40.50.100">
    <property type="match status" value="1"/>
</dbReference>
<evidence type="ECO:0000313" key="6">
    <source>
        <dbReference type="Proteomes" id="UP000305730"/>
    </source>
</evidence>
<keyword evidence="3" id="KW-0812">Transmembrane</keyword>
<evidence type="ECO:0000256" key="3">
    <source>
        <dbReference type="SAM" id="Phobius"/>
    </source>
</evidence>
<dbReference type="OrthoDB" id="6315048at2"/>
<evidence type="ECO:0000256" key="2">
    <source>
        <dbReference type="ARBA" id="ARBA00023054"/>
    </source>
</evidence>
<gene>
    <name evidence="5" type="ORF">CWB96_00955</name>
    <name evidence="4" type="ORF">CWB97_20640</name>
</gene>
<dbReference type="EMBL" id="PNCK01000098">
    <property type="protein sequence ID" value="TMP39778.1"/>
    <property type="molecule type" value="Genomic_DNA"/>
</dbReference>
<comment type="subcellular location">
    <subcellularLocation>
        <location evidence="1">Cell envelope</location>
    </subcellularLocation>
</comment>
<organism evidence="5 7">
    <name type="scientific">Pseudoalteromonas citrea</name>
    <dbReference type="NCBI Taxonomy" id="43655"/>
    <lineage>
        <taxon>Bacteria</taxon>
        <taxon>Pseudomonadati</taxon>
        <taxon>Pseudomonadota</taxon>
        <taxon>Gammaproteobacteria</taxon>
        <taxon>Alteromonadales</taxon>
        <taxon>Pseudoalteromonadaceae</taxon>
        <taxon>Pseudoalteromonas</taxon>
    </lineage>
</organism>